<evidence type="ECO:0000313" key="3">
    <source>
        <dbReference type="Proteomes" id="UP000738349"/>
    </source>
</evidence>
<dbReference type="AlphaFoldDB" id="A0A9P9I8V6"/>
<feature type="chain" id="PRO_5040238545" evidence="1">
    <location>
        <begin position="20"/>
        <end position="127"/>
    </location>
</feature>
<organism evidence="2 3">
    <name type="scientific">Dactylonectria macrodidyma</name>
    <dbReference type="NCBI Taxonomy" id="307937"/>
    <lineage>
        <taxon>Eukaryota</taxon>
        <taxon>Fungi</taxon>
        <taxon>Dikarya</taxon>
        <taxon>Ascomycota</taxon>
        <taxon>Pezizomycotina</taxon>
        <taxon>Sordariomycetes</taxon>
        <taxon>Hypocreomycetidae</taxon>
        <taxon>Hypocreales</taxon>
        <taxon>Nectriaceae</taxon>
        <taxon>Dactylonectria</taxon>
    </lineage>
</organism>
<evidence type="ECO:0000313" key="2">
    <source>
        <dbReference type="EMBL" id="KAH7111227.1"/>
    </source>
</evidence>
<protein>
    <submittedName>
        <fullName evidence="2">Uncharacterized protein</fullName>
    </submittedName>
</protein>
<name>A0A9P9I8V6_9HYPO</name>
<accession>A0A9P9I8V6</accession>
<dbReference type="Proteomes" id="UP000738349">
    <property type="component" value="Unassembled WGS sequence"/>
</dbReference>
<reference evidence="2" key="1">
    <citation type="journal article" date="2021" name="Nat. Commun.">
        <title>Genetic determinants of endophytism in the Arabidopsis root mycobiome.</title>
        <authorList>
            <person name="Mesny F."/>
            <person name="Miyauchi S."/>
            <person name="Thiergart T."/>
            <person name="Pickel B."/>
            <person name="Atanasova L."/>
            <person name="Karlsson M."/>
            <person name="Huettel B."/>
            <person name="Barry K.W."/>
            <person name="Haridas S."/>
            <person name="Chen C."/>
            <person name="Bauer D."/>
            <person name="Andreopoulos W."/>
            <person name="Pangilinan J."/>
            <person name="LaButti K."/>
            <person name="Riley R."/>
            <person name="Lipzen A."/>
            <person name="Clum A."/>
            <person name="Drula E."/>
            <person name="Henrissat B."/>
            <person name="Kohler A."/>
            <person name="Grigoriev I.V."/>
            <person name="Martin F.M."/>
            <person name="Hacquard S."/>
        </authorList>
    </citation>
    <scope>NUCLEOTIDE SEQUENCE</scope>
    <source>
        <strain evidence="2">MPI-CAGE-AT-0147</strain>
    </source>
</reference>
<keyword evidence="3" id="KW-1185">Reference proteome</keyword>
<dbReference type="EMBL" id="JAGMUV010000042">
    <property type="protein sequence ID" value="KAH7111227.1"/>
    <property type="molecule type" value="Genomic_DNA"/>
</dbReference>
<evidence type="ECO:0000256" key="1">
    <source>
        <dbReference type="SAM" id="SignalP"/>
    </source>
</evidence>
<feature type="signal peptide" evidence="1">
    <location>
        <begin position="1"/>
        <end position="19"/>
    </location>
</feature>
<keyword evidence="1" id="KW-0732">Signal</keyword>
<sequence length="127" mass="13265">MRVILTAIAVIGAAFPVQGLTVDYYNEPNCRGTKLDSGHEGNTDVIPVVVSAHQLLSYPSVFVSNLPSTKCWGHNGQGCSGSGGQLHFNAGSKAGCFNAANGVGHFTSVCCSIAQGNGHKNHDMYQV</sequence>
<gene>
    <name evidence="2" type="ORF">EDB81DRAFT_368080</name>
</gene>
<proteinExistence type="predicted"/>
<comment type="caution">
    <text evidence="2">The sequence shown here is derived from an EMBL/GenBank/DDBJ whole genome shotgun (WGS) entry which is preliminary data.</text>
</comment>
<dbReference type="OrthoDB" id="5152875at2759"/>